<sequence length="131" mass="15552">MLVPYWARPNSQPPTRIRVSHLLSSGAHEKNILQVNINLQPAKTEMFSSSSTHRQFQTRQRAHRREKWEKWKRGEGERLTQDEARVKAKIKNNSTTNKINRKKSDCRTYKPWFDLECQLLASQLPLERRLN</sequence>
<evidence type="ECO:0000313" key="2">
    <source>
        <dbReference type="EMBL" id="GFO50326.1"/>
    </source>
</evidence>
<evidence type="ECO:0000256" key="1">
    <source>
        <dbReference type="SAM" id="MobiDB-lite"/>
    </source>
</evidence>
<keyword evidence="3" id="KW-1185">Reference proteome</keyword>
<feature type="region of interest" description="Disordered" evidence="1">
    <location>
        <begin position="44"/>
        <end position="82"/>
    </location>
</feature>
<feature type="compositionally biased region" description="Polar residues" evidence="1">
    <location>
        <begin position="44"/>
        <end position="59"/>
    </location>
</feature>
<gene>
    <name evidence="2" type="ORF">PoB_007683100</name>
</gene>
<protein>
    <submittedName>
        <fullName evidence="2">Uncharacterized protein</fullName>
    </submittedName>
</protein>
<dbReference type="EMBL" id="BLXT01008609">
    <property type="protein sequence ID" value="GFO50326.1"/>
    <property type="molecule type" value="Genomic_DNA"/>
</dbReference>
<reference evidence="2 3" key="1">
    <citation type="journal article" date="2021" name="Elife">
        <title>Chloroplast acquisition without the gene transfer in kleptoplastic sea slugs, Plakobranchus ocellatus.</title>
        <authorList>
            <person name="Maeda T."/>
            <person name="Takahashi S."/>
            <person name="Yoshida T."/>
            <person name="Shimamura S."/>
            <person name="Takaki Y."/>
            <person name="Nagai Y."/>
            <person name="Toyoda A."/>
            <person name="Suzuki Y."/>
            <person name="Arimoto A."/>
            <person name="Ishii H."/>
            <person name="Satoh N."/>
            <person name="Nishiyama T."/>
            <person name="Hasebe M."/>
            <person name="Maruyama T."/>
            <person name="Minagawa J."/>
            <person name="Obokata J."/>
            <person name="Shigenobu S."/>
        </authorList>
    </citation>
    <scope>NUCLEOTIDE SEQUENCE [LARGE SCALE GENOMIC DNA]</scope>
</reference>
<proteinExistence type="predicted"/>
<name>A0AAV4E2N5_9GAST</name>
<dbReference type="AlphaFoldDB" id="A0AAV4E2N5"/>
<dbReference type="Proteomes" id="UP000735302">
    <property type="component" value="Unassembled WGS sequence"/>
</dbReference>
<feature type="compositionally biased region" description="Basic and acidic residues" evidence="1">
    <location>
        <begin position="66"/>
        <end position="82"/>
    </location>
</feature>
<accession>A0AAV4E2N5</accession>
<comment type="caution">
    <text evidence="2">The sequence shown here is derived from an EMBL/GenBank/DDBJ whole genome shotgun (WGS) entry which is preliminary data.</text>
</comment>
<evidence type="ECO:0000313" key="3">
    <source>
        <dbReference type="Proteomes" id="UP000735302"/>
    </source>
</evidence>
<organism evidence="2 3">
    <name type="scientific">Plakobranchus ocellatus</name>
    <dbReference type="NCBI Taxonomy" id="259542"/>
    <lineage>
        <taxon>Eukaryota</taxon>
        <taxon>Metazoa</taxon>
        <taxon>Spiralia</taxon>
        <taxon>Lophotrochozoa</taxon>
        <taxon>Mollusca</taxon>
        <taxon>Gastropoda</taxon>
        <taxon>Heterobranchia</taxon>
        <taxon>Euthyneura</taxon>
        <taxon>Panpulmonata</taxon>
        <taxon>Sacoglossa</taxon>
        <taxon>Placobranchoidea</taxon>
        <taxon>Plakobranchidae</taxon>
        <taxon>Plakobranchus</taxon>
    </lineage>
</organism>